<protein>
    <submittedName>
        <fullName evidence="1">Uncharacterized protein</fullName>
    </submittedName>
</protein>
<dbReference type="AlphaFoldDB" id="A0A0G1MIE1"/>
<proteinExistence type="predicted"/>
<evidence type="ECO:0000313" key="1">
    <source>
        <dbReference type="EMBL" id="KKT71749.1"/>
    </source>
</evidence>
<dbReference type="EMBL" id="LCJB01000009">
    <property type="protein sequence ID" value="KKT71749.1"/>
    <property type="molecule type" value="Genomic_DNA"/>
</dbReference>
<accession>A0A0G1MIE1</accession>
<comment type="caution">
    <text evidence="1">The sequence shown here is derived from an EMBL/GenBank/DDBJ whole genome shotgun (WGS) entry which is preliminary data.</text>
</comment>
<sequence length="222" mass="24940">MFVKPEDYAANPALFAYFSQIAAIELPEPVRHLRDIRLAAARLELVRFEKAYADYFSITKSAVLTVLAVAENELRALIERQHSHWVHATQNPDQPGLGCFVFKTPHPFRGFVWTAENSDLFSTALEIELDRDSHEVVYEIWWPQSISAEHEVEIIKAGGASNQELHDSAKEKLLPALLALAKTPSFRALCRQLGLEIVNTILGSEKTESKSGEEPNLDNSPF</sequence>
<organism evidence="1 2">
    <name type="scientific">Candidatus Uhrbacteria bacterium GW2011_GWF2_44_350</name>
    <dbReference type="NCBI Taxonomy" id="1619000"/>
    <lineage>
        <taxon>Bacteria</taxon>
        <taxon>Candidatus Uhriibacteriota</taxon>
    </lineage>
</organism>
<dbReference type="Proteomes" id="UP000034154">
    <property type="component" value="Unassembled WGS sequence"/>
</dbReference>
<gene>
    <name evidence="1" type="ORF">UW63_C0009G0018</name>
</gene>
<name>A0A0G1MIE1_9BACT</name>
<reference evidence="1 2" key="1">
    <citation type="journal article" date="2015" name="Nature">
        <title>rRNA introns, odd ribosomes, and small enigmatic genomes across a large radiation of phyla.</title>
        <authorList>
            <person name="Brown C.T."/>
            <person name="Hug L.A."/>
            <person name="Thomas B.C."/>
            <person name="Sharon I."/>
            <person name="Castelle C.J."/>
            <person name="Singh A."/>
            <person name="Wilkins M.J."/>
            <person name="Williams K.H."/>
            <person name="Banfield J.F."/>
        </authorList>
    </citation>
    <scope>NUCLEOTIDE SEQUENCE [LARGE SCALE GENOMIC DNA]</scope>
</reference>
<evidence type="ECO:0000313" key="2">
    <source>
        <dbReference type="Proteomes" id="UP000034154"/>
    </source>
</evidence>